<reference evidence="1 2" key="2">
    <citation type="submission" date="2018-12" db="EMBL/GenBank/DDBJ databases">
        <title>Simiduia agarivorans gen. nov., sp. nov., a marine, agarolytic bacterium isolated from shallow coastal water from Keelung, Taiwan.</title>
        <authorList>
            <person name="Shieh W.Y."/>
        </authorList>
    </citation>
    <scope>NUCLEOTIDE SEQUENCE [LARGE SCALE GENOMIC DNA]</scope>
    <source>
        <strain evidence="1 2">GTF-13</strain>
    </source>
</reference>
<sequence length="420" mass="46629">MAFGLISCRINVGEHLLKPFAGVKVIDLSTVIAAASAARILADQGAEVIKVESLGGDLHRVQGPILGVPATHDENPVFDLENANKKFIALDLKRPEGQRIIRTLLKDANVLITNYREDALKRLGLTYEDLSSEFPGLVYGHINAYGEKGKEAQKPGYDIIAYFGRTGMGLDTGTSESYPLVNLGGMGDHPTGIALAQGVSAALYRQLKSGQGDKVSVSLYHTGIWTSATMQAAVQVGHRYPQPYKQPVLLPVMGHPYKTLDGEWVIFMLFDFDRYWKPLCESLDRQDLIEDSRFNSRVSNKQNQSAMVEILAPLIASRPLKDWAEKWHQADIPFEHLRHMDDVAHDEQALVNDFLRPITYPSGNTFYLPTPPIQFRKEGKPDYTPSAAVGAHTREQLIKHGYTEEEVVALENSKVIHSAE</sequence>
<dbReference type="Pfam" id="PF02515">
    <property type="entry name" value="CoA_transf_3"/>
    <property type="match status" value="1"/>
</dbReference>
<evidence type="ECO:0000313" key="2">
    <source>
        <dbReference type="Proteomes" id="UP000280792"/>
    </source>
</evidence>
<comment type="caution">
    <text evidence="1">The sequence shown here is derived from an EMBL/GenBank/DDBJ whole genome shotgun (WGS) entry which is preliminary data.</text>
</comment>
<dbReference type="InterPro" id="IPR044855">
    <property type="entry name" value="CoA-Trfase_III_dom3_sf"/>
</dbReference>
<reference evidence="1 2" key="1">
    <citation type="submission" date="2018-08" db="EMBL/GenBank/DDBJ databases">
        <authorList>
            <person name="Khan S.A."/>
        </authorList>
    </citation>
    <scope>NUCLEOTIDE SEQUENCE [LARGE SCALE GENOMIC DNA]</scope>
    <source>
        <strain evidence="1 2">GTF-13</strain>
    </source>
</reference>
<gene>
    <name evidence="1" type="ORF">D0544_13385</name>
</gene>
<dbReference type="PANTHER" id="PTHR48228:SF2">
    <property type="entry name" value="E-CINNAMOYL-COA:R-PHENYLLACTATE COA TRANSFERASE LARGE SUBUNIT"/>
    <property type="match status" value="1"/>
</dbReference>
<dbReference type="PANTHER" id="PTHR48228">
    <property type="entry name" value="SUCCINYL-COA--D-CITRAMALATE COA-TRANSFERASE"/>
    <property type="match status" value="1"/>
</dbReference>
<accession>A0A3P3VKK4</accession>
<keyword evidence="1" id="KW-0808">Transferase</keyword>
<dbReference type="SUPFAM" id="SSF89796">
    <property type="entry name" value="CoA-transferase family III (CaiB/BaiF)"/>
    <property type="match status" value="1"/>
</dbReference>
<dbReference type="Gene3D" id="3.40.50.10540">
    <property type="entry name" value="Crotonobetainyl-coa:carnitine coa-transferase, domain 1"/>
    <property type="match status" value="1"/>
</dbReference>
<dbReference type="EMBL" id="QWEZ01000002">
    <property type="protein sequence ID" value="RRJ82837.1"/>
    <property type="molecule type" value="Genomic_DNA"/>
</dbReference>
<dbReference type="AlphaFoldDB" id="A0A3P3VKK4"/>
<name>A0A3P3VKK4_9GAMM</name>
<keyword evidence="2" id="KW-1185">Reference proteome</keyword>
<organism evidence="1 2">
    <name type="scientific">Aestuariirhabdus litorea</name>
    <dbReference type="NCBI Taxonomy" id="2528527"/>
    <lineage>
        <taxon>Bacteria</taxon>
        <taxon>Pseudomonadati</taxon>
        <taxon>Pseudomonadota</taxon>
        <taxon>Gammaproteobacteria</taxon>
        <taxon>Oceanospirillales</taxon>
        <taxon>Aestuariirhabdaceae</taxon>
        <taxon>Aestuariirhabdus</taxon>
    </lineage>
</organism>
<proteinExistence type="predicted"/>
<dbReference type="InterPro" id="IPR050509">
    <property type="entry name" value="CoA-transferase_III"/>
</dbReference>
<dbReference type="Gene3D" id="3.30.1540.10">
    <property type="entry name" value="formyl-coa transferase, domain 3"/>
    <property type="match status" value="1"/>
</dbReference>
<evidence type="ECO:0000313" key="1">
    <source>
        <dbReference type="EMBL" id="RRJ82837.1"/>
    </source>
</evidence>
<dbReference type="InterPro" id="IPR003673">
    <property type="entry name" value="CoA-Trfase_fam_III"/>
</dbReference>
<protein>
    <submittedName>
        <fullName evidence="1">CoA transferase</fullName>
    </submittedName>
</protein>
<dbReference type="Proteomes" id="UP000280792">
    <property type="component" value="Unassembled WGS sequence"/>
</dbReference>
<dbReference type="GO" id="GO:0016740">
    <property type="term" value="F:transferase activity"/>
    <property type="evidence" value="ECO:0007669"/>
    <property type="project" value="UniProtKB-KW"/>
</dbReference>
<dbReference type="InterPro" id="IPR023606">
    <property type="entry name" value="CoA-Trfase_III_dom_1_sf"/>
</dbReference>